<dbReference type="EMBL" id="PCSR01000033">
    <property type="protein sequence ID" value="PIP53350.1"/>
    <property type="molecule type" value="Genomic_DNA"/>
</dbReference>
<accession>A0A2H0B8G7</accession>
<dbReference type="AlphaFoldDB" id="A0A2H0B8G7"/>
<sequence>MDLLRIYKPNRIRVIFVMIVTLLLFGIYFIYTQKLGIDCLMVSSLNSFCTERSLPFTTDKCHTEIRVCAEEYNLALARQIIEILLIPYLIILILNYIVLVPIFNKLI</sequence>
<comment type="caution">
    <text evidence="2">The sequence shown here is derived from an EMBL/GenBank/DDBJ whole genome shotgun (WGS) entry which is preliminary data.</text>
</comment>
<evidence type="ECO:0000256" key="1">
    <source>
        <dbReference type="SAM" id="Phobius"/>
    </source>
</evidence>
<protein>
    <submittedName>
        <fullName evidence="2">Uncharacterized protein</fullName>
    </submittedName>
</protein>
<evidence type="ECO:0000313" key="3">
    <source>
        <dbReference type="Proteomes" id="UP000229459"/>
    </source>
</evidence>
<organism evidence="2 3">
    <name type="scientific">Candidatus Beckwithbacteria bacterium CG23_combo_of_CG06-09_8_20_14_all_34_8</name>
    <dbReference type="NCBI Taxonomy" id="1974497"/>
    <lineage>
        <taxon>Bacteria</taxon>
        <taxon>Candidatus Beckwithiibacteriota</taxon>
    </lineage>
</organism>
<keyword evidence="1" id="KW-0472">Membrane</keyword>
<dbReference type="Proteomes" id="UP000229459">
    <property type="component" value="Unassembled WGS sequence"/>
</dbReference>
<feature type="transmembrane region" description="Helical" evidence="1">
    <location>
        <begin position="12"/>
        <end position="31"/>
    </location>
</feature>
<gene>
    <name evidence="2" type="ORF">COX08_01455</name>
</gene>
<keyword evidence="1" id="KW-0812">Transmembrane</keyword>
<keyword evidence="1" id="KW-1133">Transmembrane helix</keyword>
<name>A0A2H0B8G7_9BACT</name>
<reference evidence="2 3" key="1">
    <citation type="submission" date="2017-09" db="EMBL/GenBank/DDBJ databases">
        <title>Depth-based differentiation of microbial function through sediment-hosted aquifers and enrichment of novel symbionts in the deep terrestrial subsurface.</title>
        <authorList>
            <person name="Probst A.J."/>
            <person name="Ladd B."/>
            <person name="Jarett J.K."/>
            <person name="Geller-Mcgrath D.E."/>
            <person name="Sieber C.M."/>
            <person name="Emerson J.B."/>
            <person name="Anantharaman K."/>
            <person name="Thomas B.C."/>
            <person name="Malmstrom R."/>
            <person name="Stieglmeier M."/>
            <person name="Klingl A."/>
            <person name="Woyke T."/>
            <person name="Ryan C.M."/>
            <person name="Banfield J.F."/>
        </authorList>
    </citation>
    <scope>NUCLEOTIDE SEQUENCE [LARGE SCALE GENOMIC DNA]</scope>
    <source>
        <strain evidence="2">CG23_combo_of_CG06-09_8_20_14_all_34_8</strain>
    </source>
</reference>
<proteinExistence type="predicted"/>
<feature type="transmembrane region" description="Helical" evidence="1">
    <location>
        <begin position="80"/>
        <end position="103"/>
    </location>
</feature>
<evidence type="ECO:0000313" key="2">
    <source>
        <dbReference type="EMBL" id="PIP53350.1"/>
    </source>
</evidence>